<evidence type="ECO:0000313" key="2">
    <source>
        <dbReference type="EMBL" id="EYA13042.1"/>
    </source>
</evidence>
<feature type="region of interest" description="Disordered" evidence="1">
    <location>
        <begin position="1"/>
        <end position="21"/>
    </location>
</feature>
<accession>A0AAN4SI16</accession>
<evidence type="ECO:0000313" key="3">
    <source>
        <dbReference type="Proteomes" id="UP000022433"/>
    </source>
</evidence>
<gene>
    <name evidence="2" type="ORF">M104_3700</name>
</gene>
<name>A0AAN4SI16_BACFG</name>
<protein>
    <submittedName>
        <fullName evidence="2">Uncharacterized protein</fullName>
    </submittedName>
</protein>
<dbReference type="EMBL" id="JGEA01000032">
    <property type="protein sequence ID" value="EYA13042.1"/>
    <property type="molecule type" value="Genomic_DNA"/>
</dbReference>
<organism evidence="2 3">
    <name type="scientific">Bacteroides fragilis str. 1007-1-F #10</name>
    <dbReference type="NCBI Taxonomy" id="1339295"/>
    <lineage>
        <taxon>Bacteria</taxon>
        <taxon>Pseudomonadati</taxon>
        <taxon>Bacteroidota</taxon>
        <taxon>Bacteroidia</taxon>
        <taxon>Bacteroidales</taxon>
        <taxon>Bacteroidaceae</taxon>
        <taxon>Bacteroides</taxon>
    </lineage>
</organism>
<dbReference type="Proteomes" id="UP000022433">
    <property type="component" value="Unassembled WGS sequence"/>
</dbReference>
<dbReference type="AlphaFoldDB" id="A0AAN4SI16"/>
<proteinExistence type="predicted"/>
<comment type="caution">
    <text evidence="2">The sequence shown here is derived from an EMBL/GenBank/DDBJ whole genome shotgun (WGS) entry which is preliminary data.</text>
</comment>
<reference evidence="2 3" key="1">
    <citation type="submission" date="2014-02" db="EMBL/GenBank/DDBJ databases">
        <authorList>
            <person name="Sears C."/>
            <person name="Carroll K."/>
            <person name="Sack B.R."/>
            <person name="Qadri F."/>
            <person name="Myers L.L."/>
            <person name="Chung G.-T."/>
            <person name="Escheverria P."/>
            <person name="Fraser C.M."/>
            <person name="Sadzewicz L."/>
            <person name="Shefchek K.A."/>
            <person name="Tallon L."/>
            <person name="Das S.P."/>
            <person name="Daugherty S."/>
            <person name="Mongodin E.F."/>
        </authorList>
    </citation>
    <scope>NUCLEOTIDE SEQUENCE [LARGE SCALE GENOMIC DNA]</scope>
    <source>
        <strain evidence="2 3">1007-1-F #10</strain>
    </source>
</reference>
<sequence length="68" mass="7715">MYAQRATYRQDGNHQAGTGHAPCRYETNLDIGQQVAPPIEHRMQVADHHALLIMGKKPLFLYIGQLWG</sequence>
<evidence type="ECO:0000256" key="1">
    <source>
        <dbReference type="SAM" id="MobiDB-lite"/>
    </source>
</evidence>